<keyword evidence="2" id="KW-0503">Monooxygenase</keyword>
<feature type="transmembrane region" description="Helical" evidence="1">
    <location>
        <begin position="34"/>
        <end position="50"/>
    </location>
</feature>
<feature type="transmembrane region" description="Helical" evidence="1">
    <location>
        <begin position="241"/>
        <end position="262"/>
    </location>
</feature>
<reference evidence="2 3" key="1">
    <citation type="submission" date="2018-04" db="EMBL/GenBank/DDBJ databases">
        <title>Genomic Encyclopedia of Archaeal and Bacterial Type Strains, Phase II (KMG-II): from individual species to whole genera.</title>
        <authorList>
            <person name="Goeker M."/>
        </authorList>
    </citation>
    <scope>NUCLEOTIDE SEQUENCE [LARGE SCALE GENOMIC DNA]</scope>
    <source>
        <strain evidence="2 3">DSM 25731</strain>
    </source>
</reference>
<sequence>MKHLLKSDYQDFMIIVTFFLFWISIQFGELIEDAIAYVFVLSLGIIHGANDLNILQKRNTRKQHFGKSLFVYLSIIFFCMLTYWLFPFIAMLAFILLSAYHFGEQHLEKKIVDFGMLRGFIFSVYGLFIFSLLFHENIEDVNQILSSLTDTEISLQLVKYSLIVLAIFLLIIPAYAYVKKISVKLNYFKELLYLLVLFLVFKTGSLIFGFAVYFVFWHSIPSIADQIQFLFGTHNKRSVSNYFKAAFLYWAVSIAGLVTAYYALDAQLFNTVLFLILFAVTAPHTWVMKRMKE</sequence>
<dbReference type="Pfam" id="PF15461">
    <property type="entry name" value="BCD"/>
    <property type="match status" value="1"/>
</dbReference>
<comment type="cofactor">
    <cofactor evidence="1">
        <name>Fe(2+)</name>
        <dbReference type="ChEBI" id="CHEBI:29033"/>
    </cofactor>
</comment>
<feature type="transmembrane region" description="Helical" evidence="1">
    <location>
        <begin position="12"/>
        <end position="28"/>
    </location>
</feature>
<dbReference type="GO" id="GO:0005506">
    <property type="term" value="F:iron ion binding"/>
    <property type="evidence" value="ECO:0007669"/>
    <property type="project" value="UniProtKB-UniRule"/>
</dbReference>
<dbReference type="RefSeq" id="WP_108113777.1">
    <property type="nucleotide sequence ID" value="NZ_QBKT01000002.1"/>
</dbReference>
<feature type="transmembrane region" description="Helical" evidence="1">
    <location>
        <begin position="70"/>
        <end position="97"/>
    </location>
</feature>
<gene>
    <name evidence="2" type="ORF">C8N46_102195</name>
</gene>
<feature type="transmembrane region" description="Helical" evidence="1">
    <location>
        <begin position="157"/>
        <end position="178"/>
    </location>
</feature>
<dbReference type="GO" id="GO:0005886">
    <property type="term" value="C:plasma membrane"/>
    <property type="evidence" value="ECO:0007669"/>
    <property type="project" value="UniProtKB-SubCell"/>
</dbReference>
<evidence type="ECO:0000256" key="1">
    <source>
        <dbReference type="HAMAP-Rule" id="MF_02093"/>
    </source>
</evidence>
<keyword evidence="1" id="KW-0408">Iron</keyword>
<dbReference type="Proteomes" id="UP000244090">
    <property type="component" value="Unassembled WGS sequence"/>
</dbReference>
<keyword evidence="1" id="KW-0479">Metal-binding</keyword>
<evidence type="ECO:0000313" key="2">
    <source>
        <dbReference type="EMBL" id="PTX62795.1"/>
    </source>
</evidence>
<dbReference type="AlphaFoldDB" id="A0A2T6C3A1"/>
<keyword evidence="1" id="KW-0560">Oxidoreductase</keyword>
<comment type="similarity">
    <text evidence="1">Belongs to the Brp/Blh beta-carotene diooxygenase family.</text>
</comment>
<dbReference type="GO" id="GO:0016121">
    <property type="term" value="P:carotene catabolic process"/>
    <property type="evidence" value="ECO:0007669"/>
    <property type="project" value="UniProtKB-UniRule"/>
</dbReference>
<comment type="subcellular location">
    <subcellularLocation>
        <location evidence="1">Cell membrane</location>
        <topology evidence="1">Multi-pass membrane protein</topology>
    </subcellularLocation>
</comment>
<comment type="function">
    <text evidence="1">Catalyzes the cleavage of beta-carotene at its central double bond (15,15') to yield two molecules of all-trans-retinal.</text>
</comment>
<keyword evidence="1" id="KW-0223">Dioxygenase</keyword>
<keyword evidence="1" id="KW-0472">Membrane</keyword>
<dbReference type="GO" id="GO:0003834">
    <property type="term" value="F:beta-carotene 15,15'-dioxygenase activity"/>
    <property type="evidence" value="ECO:0007669"/>
    <property type="project" value="UniProtKB-EC"/>
</dbReference>
<feature type="transmembrane region" description="Helical" evidence="1">
    <location>
        <begin position="117"/>
        <end position="136"/>
    </location>
</feature>
<name>A0A2T6C3A1_9FLAO</name>
<comment type="caution">
    <text evidence="1">Lacks conserved residue(s) required for the propagation of feature annotation.</text>
</comment>
<dbReference type="GO" id="GO:0004497">
    <property type="term" value="F:monooxygenase activity"/>
    <property type="evidence" value="ECO:0007669"/>
    <property type="project" value="UniProtKB-KW"/>
</dbReference>
<comment type="catalytic activity">
    <reaction evidence="1">
        <text>all-trans-beta-carotene + O2 = 2 all-trans-retinal</text>
        <dbReference type="Rhea" id="RHEA:32887"/>
        <dbReference type="ChEBI" id="CHEBI:15379"/>
        <dbReference type="ChEBI" id="CHEBI:17579"/>
        <dbReference type="ChEBI" id="CHEBI:17898"/>
        <dbReference type="EC" id="1.13.11.63"/>
    </reaction>
</comment>
<evidence type="ECO:0000313" key="3">
    <source>
        <dbReference type="Proteomes" id="UP000244090"/>
    </source>
</evidence>
<feature type="transmembrane region" description="Helical" evidence="1">
    <location>
        <begin position="190"/>
        <end position="220"/>
    </location>
</feature>
<keyword evidence="1" id="KW-0812">Transmembrane</keyword>
<dbReference type="OrthoDB" id="945227at2"/>
<dbReference type="HAMAP" id="MF_02093">
    <property type="entry name" value="Beta_carotene_diox"/>
    <property type="match status" value="1"/>
</dbReference>
<organism evidence="2 3">
    <name type="scientific">Kordia periserrulae</name>
    <dbReference type="NCBI Taxonomy" id="701523"/>
    <lineage>
        <taxon>Bacteria</taxon>
        <taxon>Pseudomonadati</taxon>
        <taxon>Bacteroidota</taxon>
        <taxon>Flavobacteriia</taxon>
        <taxon>Flavobacteriales</taxon>
        <taxon>Flavobacteriaceae</taxon>
        <taxon>Kordia</taxon>
    </lineage>
</organism>
<keyword evidence="3" id="KW-1185">Reference proteome</keyword>
<dbReference type="InterPro" id="IPR022270">
    <property type="entry name" value="Blh_diox"/>
</dbReference>
<dbReference type="EMBL" id="QBKT01000002">
    <property type="protein sequence ID" value="PTX62795.1"/>
    <property type="molecule type" value="Genomic_DNA"/>
</dbReference>
<dbReference type="EC" id="1.13.11.63" evidence="1"/>
<keyword evidence="1" id="KW-1003">Cell membrane</keyword>
<keyword evidence="1" id="KW-1133">Transmembrane helix</keyword>
<dbReference type="NCBIfam" id="TIGR03753">
    <property type="entry name" value="blh_monoox"/>
    <property type="match status" value="1"/>
</dbReference>
<comment type="caution">
    <text evidence="2">The sequence shown here is derived from an EMBL/GenBank/DDBJ whole genome shotgun (WGS) entry which is preliminary data.</text>
</comment>
<accession>A0A2T6C3A1</accession>
<dbReference type="GO" id="GO:0010436">
    <property type="term" value="F:carotenoid dioxygenase activity"/>
    <property type="evidence" value="ECO:0007669"/>
    <property type="project" value="UniProtKB-UniRule"/>
</dbReference>
<feature type="transmembrane region" description="Helical" evidence="1">
    <location>
        <begin position="268"/>
        <end position="287"/>
    </location>
</feature>
<protein>
    <recommendedName>
        <fullName evidence="1">Probable beta-carotene 15,15'-dioxygenase</fullName>
        <ecNumber evidence="1">1.13.11.63</ecNumber>
    </recommendedName>
</protein>
<proteinExistence type="inferred from homology"/>